<keyword evidence="5" id="KW-0863">Zinc-finger</keyword>
<dbReference type="Gene3D" id="2.170.150.80">
    <property type="entry name" value="NAC domain"/>
    <property type="match status" value="1"/>
</dbReference>
<feature type="domain" description="CHY-type" evidence="7">
    <location>
        <begin position="98"/>
        <end position="191"/>
    </location>
</feature>
<name>A0A6A1WU19_9ROSI</name>
<keyword evidence="10" id="KW-1185">Reference proteome</keyword>
<evidence type="ECO:0000256" key="3">
    <source>
        <dbReference type="ARBA" id="ARBA00023163"/>
    </source>
</evidence>
<dbReference type="GO" id="GO:0005634">
    <property type="term" value="C:nucleus"/>
    <property type="evidence" value="ECO:0007669"/>
    <property type="project" value="TreeGrafter"/>
</dbReference>
<evidence type="ECO:0000256" key="4">
    <source>
        <dbReference type="ARBA" id="ARBA00023242"/>
    </source>
</evidence>
<dbReference type="Proteomes" id="UP000516437">
    <property type="component" value="Unassembled WGS sequence"/>
</dbReference>
<organism evidence="9 10">
    <name type="scientific">Morella rubra</name>
    <name type="common">Chinese bayberry</name>
    <dbReference type="NCBI Taxonomy" id="262757"/>
    <lineage>
        <taxon>Eukaryota</taxon>
        <taxon>Viridiplantae</taxon>
        <taxon>Streptophyta</taxon>
        <taxon>Embryophyta</taxon>
        <taxon>Tracheophyta</taxon>
        <taxon>Spermatophyta</taxon>
        <taxon>Magnoliopsida</taxon>
        <taxon>eudicotyledons</taxon>
        <taxon>Gunneridae</taxon>
        <taxon>Pentapetalae</taxon>
        <taxon>rosids</taxon>
        <taxon>fabids</taxon>
        <taxon>Fagales</taxon>
        <taxon>Myricaceae</taxon>
        <taxon>Morella</taxon>
    </lineage>
</organism>
<dbReference type="InterPro" id="IPR003441">
    <property type="entry name" value="NAC-dom"/>
</dbReference>
<feature type="domain" description="CTCHY-type" evidence="8">
    <location>
        <begin position="193"/>
        <end position="222"/>
    </location>
</feature>
<keyword evidence="3" id="KW-0804">Transcription</keyword>
<keyword evidence="5" id="KW-0479">Metal-binding</keyword>
<gene>
    <name evidence="9" type="ORF">CJ030_MR2G000739</name>
</gene>
<protein>
    <submittedName>
        <fullName evidence="9">Putative RING finger protein C2F3.16</fullName>
    </submittedName>
</protein>
<dbReference type="InterPro" id="IPR037275">
    <property type="entry name" value="Znf_CTCHY_sf"/>
</dbReference>
<keyword evidence="5" id="KW-0862">Zinc</keyword>
<evidence type="ECO:0000259" key="8">
    <source>
        <dbReference type="PROSITE" id="PS51270"/>
    </source>
</evidence>
<dbReference type="Pfam" id="PF02365">
    <property type="entry name" value="NAM"/>
    <property type="match status" value="1"/>
</dbReference>
<dbReference type="GO" id="GO:0008270">
    <property type="term" value="F:zinc ion binding"/>
    <property type="evidence" value="ECO:0007669"/>
    <property type="project" value="UniProtKB-KW"/>
</dbReference>
<keyword evidence="1" id="KW-0805">Transcription regulation</keyword>
<keyword evidence="2" id="KW-0238">DNA-binding</keyword>
<evidence type="ECO:0000256" key="2">
    <source>
        <dbReference type="ARBA" id="ARBA00023125"/>
    </source>
</evidence>
<feature type="domain" description="NAC" evidence="6">
    <location>
        <begin position="1"/>
        <end position="171"/>
    </location>
</feature>
<dbReference type="GO" id="GO:0003677">
    <property type="term" value="F:DNA binding"/>
    <property type="evidence" value="ECO:0007669"/>
    <property type="project" value="UniProtKB-KW"/>
</dbReference>
<dbReference type="PANTHER" id="PTHR21319:SF12">
    <property type="entry name" value="ZINC FINGER (C3HC4-TYPE RING FINGER) FAMILY PROTEIN"/>
    <property type="match status" value="1"/>
</dbReference>
<dbReference type="GO" id="GO:0006511">
    <property type="term" value="P:ubiquitin-dependent protein catabolic process"/>
    <property type="evidence" value="ECO:0007669"/>
    <property type="project" value="TreeGrafter"/>
</dbReference>
<sequence length="222" mass="25136">MGCRLHIKGQETLLRYLFDKATGRSDGGGIPECDLYGEQEPWEIWEAYGDGTNLRENKNALYLFTKSKKKSAKDSRLDRTVGAGSWKGEDTGTKIFLKERSGIATTLFGMRKRFHYESKNGCLHDGRWIMHEYSLDAATLVNAKSSLSNPKDRHELVRQDVKQVVCLICNTDQQVGFVIRTAAQACSNCGVNMGEYFCDICKFYDDDTQKGQFHCEECGICR</sequence>
<dbReference type="InterPro" id="IPR008913">
    <property type="entry name" value="Znf_CHY"/>
</dbReference>
<evidence type="ECO:0000256" key="1">
    <source>
        <dbReference type="ARBA" id="ARBA00023015"/>
    </source>
</evidence>
<dbReference type="PROSITE" id="PS51005">
    <property type="entry name" value="NAC"/>
    <property type="match status" value="1"/>
</dbReference>
<proteinExistence type="predicted"/>
<accession>A0A6A1WU19</accession>
<dbReference type="GO" id="GO:0016567">
    <property type="term" value="P:protein ubiquitination"/>
    <property type="evidence" value="ECO:0007669"/>
    <property type="project" value="TreeGrafter"/>
</dbReference>
<dbReference type="PROSITE" id="PS51270">
    <property type="entry name" value="ZF_CTCHY"/>
    <property type="match status" value="1"/>
</dbReference>
<dbReference type="PANTHER" id="PTHR21319">
    <property type="entry name" value="RING FINGER AND CHY ZINC FINGER DOMAIN-CONTAINING PROTEIN 1"/>
    <property type="match status" value="1"/>
</dbReference>
<dbReference type="PROSITE" id="PS51266">
    <property type="entry name" value="ZF_CHY"/>
    <property type="match status" value="1"/>
</dbReference>
<evidence type="ECO:0000259" key="6">
    <source>
        <dbReference type="PROSITE" id="PS51005"/>
    </source>
</evidence>
<keyword evidence="4" id="KW-0539">Nucleus</keyword>
<dbReference type="OrthoDB" id="782339at2759"/>
<evidence type="ECO:0000259" key="7">
    <source>
        <dbReference type="PROSITE" id="PS51266"/>
    </source>
</evidence>
<reference evidence="9 10" key="1">
    <citation type="journal article" date="2019" name="Plant Biotechnol. J.">
        <title>The red bayberry genome and genetic basis of sex determination.</title>
        <authorList>
            <person name="Jia H.M."/>
            <person name="Jia H.J."/>
            <person name="Cai Q.L."/>
            <person name="Wang Y."/>
            <person name="Zhao H.B."/>
            <person name="Yang W.F."/>
            <person name="Wang G.Y."/>
            <person name="Li Y.H."/>
            <person name="Zhan D.L."/>
            <person name="Shen Y.T."/>
            <person name="Niu Q.F."/>
            <person name="Chang L."/>
            <person name="Qiu J."/>
            <person name="Zhao L."/>
            <person name="Xie H.B."/>
            <person name="Fu W.Y."/>
            <person name="Jin J."/>
            <person name="Li X.W."/>
            <person name="Jiao Y."/>
            <person name="Zhou C.C."/>
            <person name="Tu T."/>
            <person name="Chai C.Y."/>
            <person name="Gao J.L."/>
            <person name="Fan L.J."/>
            <person name="van de Weg E."/>
            <person name="Wang J.Y."/>
            <person name="Gao Z.S."/>
        </authorList>
    </citation>
    <scope>NUCLEOTIDE SEQUENCE [LARGE SCALE GENOMIC DNA]</scope>
    <source>
        <tissue evidence="9">Leaves</tissue>
    </source>
</reference>
<dbReference type="EMBL" id="RXIC02000011">
    <property type="protein sequence ID" value="KAB1228163.1"/>
    <property type="molecule type" value="Genomic_DNA"/>
</dbReference>
<comment type="caution">
    <text evidence="9">The sequence shown here is derived from an EMBL/GenBank/DDBJ whole genome shotgun (WGS) entry which is preliminary data.</text>
</comment>
<dbReference type="InterPro" id="IPR017921">
    <property type="entry name" value="Znf_CTCHY"/>
</dbReference>
<dbReference type="SUPFAM" id="SSF101941">
    <property type="entry name" value="NAC domain"/>
    <property type="match status" value="1"/>
</dbReference>
<dbReference type="InterPro" id="IPR036093">
    <property type="entry name" value="NAC_dom_sf"/>
</dbReference>
<evidence type="ECO:0000313" key="10">
    <source>
        <dbReference type="Proteomes" id="UP000516437"/>
    </source>
</evidence>
<dbReference type="GO" id="GO:0061630">
    <property type="term" value="F:ubiquitin protein ligase activity"/>
    <property type="evidence" value="ECO:0007669"/>
    <property type="project" value="TreeGrafter"/>
</dbReference>
<dbReference type="AlphaFoldDB" id="A0A6A1WU19"/>
<dbReference type="SUPFAM" id="SSF161245">
    <property type="entry name" value="Zinc hairpin stack"/>
    <property type="match status" value="1"/>
</dbReference>
<dbReference type="GO" id="GO:0006355">
    <property type="term" value="P:regulation of DNA-templated transcription"/>
    <property type="evidence" value="ECO:0007669"/>
    <property type="project" value="InterPro"/>
</dbReference>
<evidence type="ECO:0000256" key="5">
    <source>
        <dbReference type="PROSITE-ProRule" id="PRU00601"/>
    </source>
</evidence>
<evidence type="ECO:0000313" key="9">
    <source>
        <dbReference type="EMBL" id="KAB1228163.1"/>
    </source>
</evidence>